<accession>A0A286GX06</accession>
<proteinExistence type="predicted"/>
<dbReference type="RefSeq" id="WP_097184906.1">
    <property type="nucleotide sequence ID" value="NZ_OCNK01000003.1"/>
</dbReference>
<evidence type="ECO:0000313" key="2">
    <source>
        <dbReference type="EMBL" id="SOE00060.1"/>
    </source>
</evidence>
<keyword evidence="3" id="KW-1185">Reference proteome</keyword>
<keyword evidence="1" id="KW-0812">Transmembrane</keyword>
<feature type="transmembrane region" description="Helical" evidence="1">
    <location>
        <begin position="85"/>
        <end position="107"/>
    </location>
</feature>
<protein>
    <submittedName>
        <fullName evidence="2">Uncharacterized protein</fullName>
    </submittedName>
</protein>
<dbReference type="EMBL" id="OCNK01000003">
    <property type="protein sequence ID" value="SOE00060.1"/>
    <property type="molecule type" value="Genomic_DNA"/>
</dbReference>
<dbReference type="AlphaFoldDB" id="A0A286GX06"/>
<keyword evidence="1" id="KW-0472">Membrane</keyword>
<keyword evidence="1" id="KW-1133">Transmembrane helix</keyword>
<organism evidence="2 3">
    <name type="scientific">Blastococcus haudaquaticus</name>
    <dbReference type="NCBI Taxonomy" id="1938745"/>
    <lineage>
        <taxon>Bacteria</taxon>
        <taxon>Bacillati</taxon>
        <taxon>Actinomycetota</taxon>
        <taxon>Actinomycetes</taxon>
        <taxon>Geodermatophilales</taxon>
        <taxon>Geodermatophilaceae</taxon>
        <taxon>Blastococcus</taxon>
    </lineage>
</organism>
<dbReference type="Proteomes" id="UP000219482">
    <property type="component" value="Unassembled WGS sequence"/>
</dbReference>
<sequence length="124" mass="13872">MSETTPRRVRVTSPRTVAARAQRVPPAREIDAQTLLGEVYMSSLLRSQLRLALLALAALAVLVGGIPLVFWLAPELSEVEVLAVPLPWLLLAFAVYPFLFLIGWLYVRAAERNERDFTDVLDRS</sequence>
<reference evidence="3" key="1">
    <citation type="submission" date="2017-09" db="EMBL/GenBank/DDBJ databases">
        <authorList>
            <person name="Varghese N."/>
            <person name="Submissions S."/>
        </authorList>
    </citation>
    <scope>NUCLEOTIDE SEQUENCE [LARGE SCALE GENOMIC DNA]</scope>
    <source>
        <strain evidence="3">DSM 44270</strain>
    </source>
</reference>
<evidence type="ECO:0000313" key="3">
    <source>
        <dbReference type="Proteomes" id="UP000219482"/>
    </source>
</evidence>
<feature type="transmembrane region" description="Helical" evidence="1">
    <location>
        <begin position="51"/>
        <end position="73"/>
    </location>
</feature>
<name>A0A286GX06_9ACTN</name>
<evidence type="ECO:0000256" key="1">
    <source>
        <dbReference type="SAM" id="Phobius"/>
    </source>
</evidence>
<gene>
    <name evidence="2" type="ORF">SAMN06272739_2378</name>
</gene>